<dbReference type="Gene3D" id="3.30.1540.10">
    <property type="entry name" value="formyl-coa transferase, domain 3"/>
    <property type="match status" value="1"/>
</dbReference>
<organism evidence="2 3">
    <name type="scientific">Zunongwangia endophytica</name>
    <dbReference type="NCBI Taxonomy" id="1808945"/>
    <lineage>
        <taxon>Bacteria</taxon>
        <taxon>Pseudomonadati</taxon>
        <taxon>Bacteroidota</taxon>
        <taxon>Flavobacteriia</taxon>
        <taxon>Flavobacteriales</taxon>
        <taxon>Flavobacteriaceae</taxon>
        <taxon>Zunongwangia</taxon>
    </lineage>
</organism>
<dbReference type="InterPro" id="IPR023606">
    <property type="entry name" value="CoA-Trfase_III_dom_1_sf"/>
</dbReference>
<keyword evidence="1 2" id="KW-0808">Transferase</keyword>
<dbReference type="Proteomes" id="UP001595793">
    <property type="component" value="Unassembled WGS sequence"/>
</dbReference>
<dbReference type="InterPro" id="IPR044855">
    <property type="entry name" value="CoA-Trfase_III_dom3_sf"/>
</dbReference>
<protein>
    <submittedName>
        <fullName evidence="2">CaiB/BaiF CoA transferase family protein</fullName>
    </submittedName>
</protein>
<reference evidence="3" key="1">
    <citation type="journal article" date="2019" name="Int. J. Syst. Evol. Microbiol.">
        <title>The Global Catalogue of Microorganisms (GCM) 10K type strain sequencing project: providing services to taxonomists for standard genome sequencing and annotation.</title>
        <authorList>
            <consortium name="The Broad Institute Genomics Platform"/>
            <consortium name="The Broad Institute Genome Sequencing Center for Infectious Disease"/>
            <person name="Wu L."/>
            <person name="Ma J."/>
        </authorList>
    </citation>
    <scope>NUCLEOTIDE SEQUENCE [LARGE SCALE GENOMIC DNA]</scope>
    <source>
        <strain evidence="3">CECT 9128</strain>
    </source>
</reference>
<dbReference type="Gene3D" id="3.40.50.10540">
    <property type="entry name" value="Crotonobetainyl-coa:carnitine coa-transferase, domain 1"/>
    <property type="match status" value="1"/>
</dbReference>
<dbReference type="GO" id="GO:0016740">
    <property type="term" value="F:transferase activity"/>
    <property type="evidence" value="ECO:0007669"/>
    <property type="project" value="UniProtKB-KW"/>
</dbReference>
<evidence type="ECO:0000313" key="3">
    <source>
        <dbReference type="Proteomes" id="UP001595793"/>
    </source>
</evidence>
<dbReference type="Pfam" id="PF02515">
    <property type="entry name" value="CoA_transf_3"/>
    <property type="match status" value="1"/>
</dbReference>
<dbReference type="SUPFAM" id="SSF89796">
    <property type="entry name" value="CoA-transferase family III (CaiB/BaiF)"/>
    <property type="match status" value="1"/>
</dbReference>
<sequence>MKLLEGITVIDFSQFLSGPSASLRLSDFGARVIKIEKKGSGDICRQLYVSEIKIANESTLFHTINRNKESFAADLKDEKDKNRVSKLIKNADVLMHNFRPGVMERLGFSYEKVQQINSKIIYASISGYGDEGEWKKLPGQDLLLQSLTGLPYLNGESTKLPTPMGISVVDILAGTHLAQGILAALVKLDNTGNGSLVQVSMLESALDFQFEVFTTFLNDGEELPERSEKNHAHSYVGAPYGVYKTKNGYLALAMGSIPKLAELLDCIELGKFSDSKQWFIKRDVIKAVLANHLKINTTQHWLNILEPADVWCAKVFSMEELRQEEGYKLLDMEMSVKTSKGETIRTTRCPIKINGKKLNSEVGAPFLGEHNDSIAREFNL</sequence>
<gene>
    <name evidence="2" type="ORF">ACFOS1_09690</name>
</gene>
<dbReference type="EMBL" id="JBHSAS010000006">
    <property type="protein sequence ID" value="MFC4027673.1"/>
    <property type="molecule type" value="Genomic_DNA"/>
</dbReference>
<proteinExistence type="predicted"/>
<dbReference type="PANTHER" id="PTHR48207:SF4">
    <property type="entry name" value="BLL6097 PROTEIN"/>
    <property type="match status" value="1"/>
</dbReference>
<accession>A0ABV8H9N9</accession>
<name>A0ABV8H9N9_9FLAO</name>
<dbReference type="PANTHER" id="PTHR48207">
    <property type="entry name" value="SUCCINATE--HYDROXYMETHYLGLUTARATE COA-TRANSFERASE"/>
    <property type="match status" value="1"/>
</dbReference>
<evidence type="ECO:0000313" key="2">
    <source>
        <dbReference type="EMBL" id="MFC4027673.1"/>
    </source>
</evidence>
<evidence type="ECO:0000256" key="1">
    <source>
        <dbReference type="ARBA" id="ARBA00022679"/>
    </source>
</evidence>
<comment type="caution">
    <text evidence="2">The sequence shown here is derived from an EMBL/GenBank/DDBJ whole genome shotgun (WGS) entry which is preliminary data.</text>
</comment>
<dbReference type="RefSeq" id="WP_290233590.1">
    <property type="nucleotide sequence ID" value="NZ_JAUFPZ010000002.1"/>
</dbReference>
<keyword evidence="3" id="KW-1185">Reference proteome</keyword>
<dbReference type="InterPro" id="IPR050483">
    <property type="entry name" value="CoA-transferase_III_domain"/>
</dbReference>
<dbReference type="InterPro" id="IPR003673">
    <property type="entry name" value="CoA-Trfase_fam_III"/>
</dbReference>